<gene>
    <name evidence="2" type="ORF">PA27867_3636</name>
</gene>
<dbReference type="CDD" id="cd00229">
    <property type="entry name" value="SGNH_hydrolase"/>
    <property type="match status" value="1"/>
</dbReference>
<reference evidence="2 3" key="1">
    <citation type="submission" date="2016-06" db="EMBL/GenBank/DDBJ databases">
        <title>Genome sequencing of Cryobacterium arcticum PAMC 27867.</title>
        <authorList>
            <person name="Lee J."/>
            <person name="Kim O.-S."/>
        </authorList>
    </citation>
    <scope>NUCLEOTIDE SEQUENCE [LARGE SCALE GENOMIC DNA]</scope>
    <source>
        <strain evidence="2 3">PAMC 27867</strain>
    </source>
</reference>
<protein>
    <recommendedName>
        <fullName evidence="1">SGNH hydrolase-type esterase domain-containing protein</fullName>
    </recommendedName>
</protein>
<dbReference type="AlphaFoldDB" id="A0A1B1BPN1"/>
<feature type="domain" description="SGNH hydrolase-type esterase" evidence="1">
    <location>
        <begin position="175"/>
        <end position="319"/>
    </location>
</feature>
<proteinExistence type="predicted"/>
<dbReference type="Proteomes" id="UP000092582">
    <property type="component" value="Chromosome 1"/>
</dbReference>
<dbReference type="EMBL" id="CP016282">
    <property type="protein sequence ID" value="ANP74554.1"/>
    <property type="molecule type" value="Genomic_DNA"/>
</dbReference>
<dbReference type="RefSeq" id="WP_066598477.1">
    <property type="nucleotide sequence ID" value="NZ_CP016282.1"/>
</dbReference>
<dbReference type="SUPFAM" id="SSF52266">
    <property type="entry name" value="SGNH hydrolase"/>
    <property type="match status" value="1"/>
</dbReference>
<accession>A0A1B1BPN1</accession>
<evidence type="ECO:0000313" key="3">
    <source>
        <dbReference type="Proteomes" id="UP000092582"/>
    </source>
</evidence>
<dbReference type="OrthoDB" id="5102366at2"/>
<dbReference type="Pfam" id="PF13472">
    <property type="entry name" value="Lipase_GDSL_2"/>
    <property type="match status" value="1"/>
</dbReference>
<sequence>MDVVTLGMAKADAGKKIDDATRAHAAILMDKLATGVEGGTLVFVGDSTFVDTITGTVVQTPLRIAQSLAAKYPALRVLFREWDDTSQTYPAITTVQAGVNSRSVSDGITIGASPTIESATVAFKPTDVGRAIAGTNIPAGARISAYISATKVTISANATAAGAGTSITVGPYILDVYNASRSGANASYPTTTVARFATMFPMTGIPSSFPDLIIIDHGHNSAGMTTEYRKVHLTLVRTLQDFFPRAGIINLAQSPRRASGDSYNNDYANDLVRARVVKALSASEGLGLVNALDTFLANPDYATQWLVSDGLHPNAAGYSVIFDLLWSAFRTSAKNTPVAVVPRESKMFIPAKAFDALTGIPAYSVVNGQAGAWGFATDLDQSVVASCTPPSHWQTMDVYVVWTTALGYASGSNRTVTWRPSTRRQMIGPSDLQLENSVSVTGSWIVGAESTQNATLLGTWSTYAKLIMTDQLARKPYSATDYQFGWGNLLKIERLGLGSALDNNPDTVYMLGVLLVRAS</sequence>
<dbReference type="KEGG" id="cart:PA27867_3636"/>
<keyword evidence="3" id="KW-1185">Reference proteome</keyword>
<dbReference type="InterPro" id="IPR013830">
    <property type="entry name" value="SGNH_hydro"/>
</dbReference>
<evidence type="ECO:0000313" key="2">
    <source>
        <dbReference type="EMBL" id="ANP74554.1"/>
    </source>
</evidence>
<dbReference type="Gene3D" id="3.40.50.1110">
    <property type="entry name" value="SGNH hydrolase"/>
    <property type="match status" value="1"/>
</dbReference>
<name>A0A1B1BPN1_9MICO</name>
<organism evidence="2 3">
    <name type="scientific">Cryobacterium arcticum</name>
    <dbReference type="NCBI Taxonomy" id="670052"/>
    <lineage>
        <taxon>Bacteria</taxon>
        <taxon>Bacillati</taxon>
        <taxon>Actinomycetota</taxon>
        <taxon>Actinomycetes</taxon>
        <taxon>Micrococcales</taxon>
        <taxon>Microbacteriaceae</taxon>
        <taxon>Cryobacterium</taxon>
    </lineage>
</organism>
<dbReference type="InterPro" id="IPR036514">
    <property type="entry name" value="SGNH_hydro_sf"/>
</dbReference>
<dbReference type="STRING" id="670052.PA27867_3636"/>
<evidence type="ECO:0000259" key="1">
    <source>
        <dbReference type="Pfam" id="PF13472"/>
    </source>
</evidence>